<dbReference type="Proteomes" id="UP000319696">
    <property type="component" value="Unassembled WGS sequence"/>
</dbReference>
<dbReference type="AlphaFoldDB" id="A0A5X7XFD6"/>
<keyword evidence="1" id="KW-0472">Membrane</keyword>
<keyword evidence="1" id="KW-0812">Transmembrane</keyword>
<reference evidence="2" key="2">
    <citation type="submission" date="2018-07" db="EMBL/GenBank/DDBJ databases">
        <authorList>
            <consortium name="NCBI Pathogen Detection Project"/>
        </authorList>
    </citation>
    <scope>NUCLEOTIDE SEQUENCE</scope>
    <source>
        <strain evidence="2">BCW_2672</strain>
        <strain evidence="3">NVSL 5283</strain>
    </source>
</reference>
<dbReference type="EMBL" id="DAAMFE010000004">
    <property type="protein sequence ID" value="HAC6393313.1"/>
    <property type="molecule type" value="Genomic_DNA"/>
</dbReference>
<reference evidence="2" key="1">
    <citation type="journal article" date="2018" name="Genome Biol.">
        <title>SKESA: strategic k-mer extension for scrupulous assemblies.</title>
        <authorList>
            <person name="Souvorov A."/>
            <person name="Agarwala R."/>
            <person name="Lipman D.J."/>
        </authorList>
    </citation>
    <scope>NUCLEOTIDE SEQUENCE</scope>
    <source>
        <strain evidence="2">BCW_2672</strain>
        <strain evidence="3">NVSL 5283</strain>
    </source>
</reference>
<evidence type="ECO:0000313" key="2">
    <source>
        <dbReference type="EMBL" id="HAC6393313.1"/>
    </source>
</evidence>
<comment type="caution">
    <text evidence="4">The sequence shown here is derived from an EMBL/GenBank/DDBJ whole genome shotgun (WGS) entry which is preliminary data.</text>
</comment>
<accession>A0A5X7XFD6</accession>
<evidence type="ECO:0000313" key="3">
    <source>
        <dbReference type="EMBL" id="HAE3390321.1"/>
    </source>
</evidence>
<evidence type="ECO:0000313" key="4">
    <source>
        <dbReference type="EMBL" id="TRH58315.1"/>
    </source>
</evidence>
<feature type="transmembrane region" description="Helical" evidence="1">
    <location>
        <begin position="16"/>
        <end position="37"/>
    </location>
</feature>
<dbReference type="RefSeq" id="WP_080090712.1">
    <property type="nucleotide sequence ID" value="NZ_CP022494.1"/>
</dbReference>
<dbReference type="EMBL" id="DAARPK010000002">
    <property type="protein sequence ID" value="HAE3390321.1"/>
    <property type="molecule type" value="Genomic_DNA"/>
</dbReference>
<gene>
    <name evidence="4" type="ORF">FG671_020025</name>
    <name evidence="2" type="ORF">G0B06_09140</name>
    <name evidence="3" type="ORF">GNC20_000466</name>
</gene>
<protein>
    <submittedName>
        <fullName evidence="4">Uncharacterized protein</fullName>
    </submittedName>
</protein>
<organism evidence="4 5">
    <name type="scientific">Salmonella derby</name>
    <dbReference type="NCBI Taxonomy" id="28144"/>
    <lineage>
        <taxon>Bacteria</taxon>
        <taxon>Pseudomonadati</taxon>
        <taxon>Pseudomonadota</taxon>
        <taxon>Gammaproteobacteria</taxon>
        <taxon>Enterobacterales</taxon>
        <taxon>Enterobacteriaceae</taxon>
        <taxon>Salmonella</taxon>
    </lineage>
</organism>
<reference evidence="4 5" key="3">
    <citation type="journal article" date="2019" name="Appl. Environ. Microbiol.">
        <title>Clinically Unreported Salmonellosis Outbreak Detected via Comparative Genomic Analysis of Municipal Wastewater Salmonella Isolates.</title>
        <authorList>
            <person name="Diemert S."/>
            <person name="Yan T."/>
        </authorList>
    </citation>
    <scope>NUCLEOTIDE SEQUENCE [LARGE SCALE GENOMIC DNA]</scope>
    <source>
        <strain evidence="4 5">HIY0144</strain>
    </source>
</reference>
<name>A0A5X7XFD6_SALDE</name>
<keyword evidence="1" id="KW-1133">Transmembrane helix</keyword>
<sequence length="152" mass="16950">MEKYNSCINHNPDSHIFLTVISGVLIFVIGQIILKWFMEPLLSMKEQLGKTSALFLREQSVITNCSDKDDVVNQLKECASSLLAKKSAITLYCLFSCIRLVPSAKNVQNATQSINLIAGLIQQNDKKGNAAMDIHAEMEKIAKYLKIVVKYG</sequence>
<evidence type="ECO:0000313" key="5">
    <source>
        <dbReference type="Proteomes" id="UP000319696"/>
    </source>
</evidence>
<proteinExistence type="predicted"/>
<evidence type="ECO:0000256" key="1">
    <source>
        <dbReference type="SAM" id="Phobius"/>
    </source>
</evidence>
<dbReference type="EMBL" id="VCVU02000070">
    <property type="protein sequence ID" value="TRH58315.1"/>
    <property type="molecule type" value="Genomic_DNA"/>
</dbReference>